<proteinExistence type="predicted"/>
<dbReference type="Proteomes" id="UP001151760">
    <property type="component" value="Unassembled WGS sequence"/>
</dbReference>
<organism evidence="2 3">
    <name type="scientific">Tanacetum coccineum</name>
    <dbReference type="NCBI Taxonomy" id="301880"/>
    <lineage>
        <taxon>Eukaryota</taxon>
        <taxon>Viridiplantae</taxon>
        <taxon>Streptophyta</taxon>
        <taxon>Embryophyta</taxon>
        <taxon>Tracheophyta</taxon>
        <taxon>Spermatophyta</taxon>
        <taxon>Magnoliopsida</taxon>
        <taxon>eudicotyledons</taxon>
        <taxon>Gunneridae</taxon>
        <taxon>Pentapetalae</taxon>
        <taxon>asterids</taxon>
        <taxon>campanulids</taxon>
        <taxon>Asterales</taxon>
        <taxon>Asteraceae</taxon>
        <taxon>Asteroideae</taxon>
        <taxon>Anthemideae</taxon>
        <taxon>Anthemidinae</taxon>
        <taxon>Tanacetum</taxon>
    </lineage>
</organism>
<protein>
    <submittedName>
        <fullName evidence="2">Uncharacterized protein</fullName>
    </submittedName>
</protein>
<gene>
    <name evidence="2" type="ORF">Tco_0730241</name>
</gene>
<feature type="compositionally biased region" description="Basic and acidic residues" evidence="1">
    <location>
        <begin position="377"/>
        <end position="403"/>
    </location>
</feature>
<reference evidence="2" key="1">
    <citation type="journal article" date="2022" name="Int. J. Mol. Sci.">
        <title>Draft Genome of Tanacetum Coccineum: Genomic Comparison of Closely Related Tanacetum-Family Plants.</title>
        <authorList>
            <person name="Yamashiro T."/>
            <person name="Shiraishi A."/>
            <person name="Nakayama K."/>
            <person name="Satake H."/>
        </authorList>
    </citation>
    <scope>NUCLEOTIDE SEQUENCE</scope>
</reference>
<comment type="caution">
    <text evidence="2">The sequence shown here is derived from an EMBL/GenBank/DDBJ whole genome shotgun (WGS) entry which is preliminary data.</text>
</comment>
<feature type="region of interest" description="Disordered" evidence="1">
    <location>
        <begin position="295"/>
        <end position="471"/>
    </location>
</feature>
<sequence length="471" mass="53170">MAEQNVPTQLPTRIDEQIIPRSQWLIIEKSNLLFNAQKIQKNPIFQISVDILSNTNFFRAFTTSANVPAIYLQQFWNTMKYDEKTGVYRCQIDEQWFDLSADHLRKALAITHVIPSQPFKLPPSGNTVIDFVNELGYPEPVEIERLLAVTNPDTQFCKCCGESSLKLNVDLRAVNGEDVLLRDPDIISRHFFSHKASHKASLKDPKKKVTPLLIPYGWFSKVIFYYLACNNNIHRRPDSAVHHNEDDFILGNLKFVRKGKTVEVFGMTILDPLITKAIQQSSYYPKYLEMVNENTKKTPQESASVQPATKHAPPKKPTTTTPVKQSKPAPAPTKKPSKHKLPRKVRKGKPTFQLADEDDEAQQESIPQEEGDDPDLELAKKISLEAHQEKGEREDYASEKVIHESSSTSDSERTESETKAAAPKGDKDQGEVDSSIVTSRVSIPVSDPEKAYEALAGPDPEPMQETRLIKL</sequence>
<evidence type="ECO:0000313" key="2">
    <source>
        <dbReference type="EMBL" id="GJS80360.1"/>
    </source>
</evidence>
<feature type="compositionally biased region" description="Basic and acidic residues" evidence="1">
    <location>
        <begin position="410"/>
        <end position="430"/>
    </location>
</feature>
<dbReference type="EMBL" id="BQNB010010665">
    <property type="protein sequence ID" value="GJS80360.1"/>
    <property type="molecule type" value="Genomic_DNA"/>
</dbReference>
<feature type="compositionally biased region" description="Low complexity" evidence="1">
    <location>
        <begin position="317"/>
        <end position="334"/>
    </location>
</feature>
<feature type="compositionally biased region" description="Acidic residues" evidence="1">
    <location>
        <begin position="355"/>
        <end position="376"/>
    </location>
</feature>
<feature type="compositionally biased region" description="Basic residues" evidence="1">
    <location>
        <begin position="335"/>
        <end position="349"/>
    </location>
</feature>
<evidence type="ECO:0000256" key="1">
    <source>
        <dbReference type="SAM" id="MobiDB-lite"/>
    </source>
</evidence>
<keyword evidence="3" id="KW-1185">Reference proteome</keyword>
<name>A0ABQ4YS65_9ASTR</name>
<reference evidence="2" key="2">
    <citation type="submission" date="2022-01" db="EMBL/GenBank/DDBJ databases">
        <authorList>
            <person name="Yamashiro T."/>
            <person name="Shiraishi A."/>
            <person name="Satake H."/>
            <person name="Nakayama K."/>
        </authorList>
    </citation>
    <scope>NUCLEOTIDE SEQUENCE</scope>
</reference>
<evidence type="ECO:0000313" key="3">
    <source>
        <dbReference type="Proteomes" id="UP001151760"/>
    </source>
</evidence>
<accession>A0ABQ4YS65</accession>